<name>A0A0B6ZR32_9EUPU</name>
<protein>
    <submittedName>
        <fullName evidence="1">Uncharacterized protein</fullName>
    </submittedName>
</protein>
<evidence type="ECO:0000313" key="1">
    <source>
        <dbReference type="EMBL" id="CEK71003.1"/>
    </source>
</evidence>
<dbReference type="EMBL" id="HACG01024138">
    <property type="protein sequence ID" value="CEK71003.1"/>
    <property type="molecule type" value="Transcribed_RNA"/>
</dbReference>
<reference evidence="1" key="1">
    <citation type="submission" date="2014-12" db="EMBL/GenBank/DDBJ databases">
        <title>Insight into the proteome of Arion vulgaris.</title>
        <authorList>
            <person name="Aradska J."/>
            <person name="Bulat T."/>
            <person name="Smidak R."/>
            <person name="Sarate P."/>
            <person name="Gangsoo J."/>
            <person name="Sialana F."/>
            <person name="Bilban M."/>
            <person name="Lubec G."/>
        </authorList>
    </citation>
    <scope>NUCLEOTIDE SEQUENCE</scope>
    <source>
        <tissue evidence="1">Skin</tissue>
    </source>
</reference>
<sequence>LLQKSFSLHQGLCSEGTLQKSSSLHQAEDTLHKPSSLHQGLCPEDLLKKSKGKLRKWEKKFFPKQAYDIMTRIKMEAVRICTTRSMLICLCIRMVCSSNSLTLNTKGFSTDVLIFEETLVLSCKFSSTPKEHLNLCCMIVSLAASLNN</sequence>
<proteinExistence type="predicted"/>
<dbReference type="AlphaFoldDB" id="A0A0B6ZR32"/>
<organism evidence="1">
    <name type="scientific">Arion vulgaris</name>
    <dbReference type="NCBI Taxonomy" id="1028688"/>
    <lineage>
        <taxon>Eukaryota</taxon>
        <taxon>Metazoa</taxon>
        <taxon>Spiralia</taxon>
        <taxon>Lophotrochozoa</taxon>
        <taxon>Mollusca</taxon>
        <taxon>Gastropoda</taxon>
        <taxon>Heterobranchia</taxon>
        <taxon>Euthyneura</taxon>
        <taxon>Panpulmonata</taxon>
        <taxon>Eupulmonata</taxon>
        <taxon>Stylommatophora</taxon>
        <taxon>Helicina</taxon>
        <taxon>Arionoidea</taxon>
        <taxon>Arionidae</taxon>
        <taxon>Arion</taxon>
    </lineage>
</organism>
<feature type="non-terminal residue" evidence="1">
    <location>
        <position position="1"/>
    </location>
</feature>
<gene>
    <name evidence="1" type="primary">ORF76523</name>
</gene>
<accession>A0A0B6ZR32</accession>